<dbReference type="InterPro" id="IPR029063">
    <property type="entry name" value="SAM-dependent_MTases_sf"/>
</dbReference>
<dbReference type="EMBL" id="CABPSE010000003">
    <property type="protein sequence ID" value="VVD83251.1"/>
    <property type="molecule type" value="Genomic_DNA"/>
</dbReference>
<dbReference type="GO" id="GO:0032259">
    <property type="term" value="P:methylation"/>
    <property type="evidence" value="ECO:0007669"/>
    <property type="project" value="UniProtKB-KW"/>
</dbReference>
<accession>A0A5E4T6Z9</accession>
<evidence type="ECO:0000256" key="1">
    <source>
        <dbReference type="ARBA" id="ARBA00022679"/>
    </source>
</evidence>
<dbReference type="InterPro" id="IPR041698">
    <property type="entry name" value="Methyltransf_25"/>
</dbReference>
<feature type="domain" description="Methyltransferase" evidence="2">
    <location>
        <begin position="85"/>
        <end position="173"/>
    </location>
</feature>
<dbReference type="AlphaFoldDB" id="A0A5E4T6Z9"/>
<dbReference type="PANTHER" id="PTHR43861">
    <property type="entry name" value="TRANS-ACONITATE 2-METHYLTRANSFERASE-RELATED"/>
    <property type="match status" value="1"/>
</dbReference>
<proteinExistence type="predicted"/>
<evidence type="ECO:0000259" key="2">
    <source>
        <dbReference type="Pfam" id="PF13649"/>
    </source>
</evidence>
<gene>
    <name evidence="3" type="ORF">PCO31111_01225</name>
</gene>
<dbReference type="Pfam" id="PF13649">
    <property type="entry name" value="Methyltransf_25"/>
    <property type="match status" value="1"/>
</dbReference>
<organism evidence="3 4">
    <name type="scientific">Pandoraea communis</name>
    <dbReference type="NCBI Taxonomy" id="2508297"/>
    <lineage>
        <taxon>Bacteria</taxon>
        <taxon>Pseudomonadati</taxon>
        <taxon>Pseudomonadota</taxon>
        <taxon>Betaproteobacteria</taxon>
        <taxon>Burkholderiales</taxon>
        <taxon>Burkholderiaceae</taxon>
        <taxon>Pandoraea</taxon>
    </lineage>
</organism>
<dbReference type="GO" id="GO:0008168">
    <property type="term" value="F:methyltransferase activity"/>
    <property type="evidence" value="ECO:0007669"/>
    <property type="project" value="UniProtKB-KW"/>
</dbReference>
<evidence type="ECO:0000313" key="4">
    <source>
        <dbReference type="Proteomes" id="UP000383971"/>
    </source>
</evidence>
<dbReference type="SUPFAM" id="SSF53335">
    <property type="entry name" value="S-adenosyl-L-methionine-dependent methyltransferases"/>
    <property type="match status" value="1"/>
</dbReference>
<dbReference type="RefSeq" id="WP_150584150.1">
    <property type="nucleotide sequence ID" value="NZ_CABPSE010000003.1"/>
</dbReference>
<keyword evidence="4" id="KW-1185">Reference proteome</keyword>
<protein>
    <submittedName>
        <fullName evidence="3">Methyltransferase</fullName>
    </submittedName>
</protein>
<sequence length="291" mass="32443">MKICSVCQTSYSSAQEACPQCGHQVTRKNGFASFAPALEDRQEGFKADFYETYAHLESSHFWFRARGRLITWALSKYVPRMRSFLEIGCGTGYILSQVAAAFPKAGLLGSEMFSSGLRFAASRLPGVEFVQMDARDIPFEDEFEAIGAFDVIEHIGADTTVLQRMYRSLKPGGIMLLTVPQHQWLWSQVDEYSCHVRRYDAADLHRKVEAAGFSILRSTSFVSLLLPAMMISRGAKKERRGDTSETAELAVPKPLNVLFGFLMWLEYVLIKAGVSFPVGASRLLIARKASG</sequence>
<keyword evidence="1 3" id="KW-0808">Transferase</keyword>
<evidence type="ECO:0000313" key="3">
    <source>
        <dbReference type="EMBL" id="VVD83251.1"/>
    </source>
</evidence>
<name>A0A5E4T6Z9_9BURK</name>
<reference evidence="3 4" key="1">
    <citation type="submission" date="2019-08" db="EMBL/GenBank/DDBJ databases">
        <authorList>
            <person name="Peeters C."/>
        </authorList>
    </citation>
    <scope>NUCLEOTIDE SEQUENCE [LARGE SCALE GENOMIC DNA]</scope>
    <source>
        <strain evidence="3 4">LMG 31111</strain>
    </source>
</reference>
<keyword evidence="3" id="KW-0489">Methyltransferase</keyword>
<dbReference type="Proteomes" id="UP000383971">
    <property type="component" value="Unassembled WGS sequence"/>
</dbReference>
<dbReference type="CDD" id="cd02440">
    <property type="entry name" value="AdoMet_MTases"/>
    <property type="match status" value="1"/>
</dbReference>
<dbReference type="Gene3D" id="3.40.50.150">
    <property type="entry name" value="Vaccinia Virus protein VP39"/>
    <property type="match status" value="1"/>
</dbReference>